<keyword evidence="2" id="KW-1185">Reference proteome</keyword>
<proteinExistence type="predicted"/>
<dbReference type="PANTHER" id="PTHR43550:SF3">
    <property type="entry name" value="3-KETODIHYDROSPHINGOSINE REDUCTASE"/>
    <property type="match status" value="1"/>
</dbReference>
<dbReference type="GO" id="GO:0005789">
    <property type="term" value="C:endoplasmic reticulum membrane"/>
    <property type="evidence" value="ECO:0007669"/>
    <property type="project" value="TreeGrafter"/>
</dbReference>
<accession>A0A4Y9YAD2</accession>
<gene>
    <name evidence="1" type="ORF">EVG20_g7995</name>
</gene>
<dbReference type="PANTHER" id="PTHR43550">
    <property type="entry name" value="3-KETODIHYDROSPHINGOSINE REDUCTASE"/>
    <property type="match status" value="1"/>
</dbReference>
<dbReference type="Proteomes" id="UP000298327">
    <property type="component" value="Unassembled WGS sequence"/>
</dbReference>
<evidence type="ECO:0000313" key="2">
    <source>
        <dbReference type="Proteomes" id="UP000298327"/>
    </source>
</evidence>
<organism evidence="1 2">
    <name type="scientific">Dentipellis fragilis</name>
    <dbReference type="NCBI Taxonomy" id="205917"/>
    <lineage>
        <taxon>Eukaryota</taxon>
        <taxon>Fungi</taxon>
        <taxon>Dikarya</taxon>
        <taxon>Basidiomycota</taxon>
        <taxon>Agaricomycotina</taxon>
        <taxon>Agaricomycetes</taxon>
        <taxon>Russulales</taxon>
        <taxon>Hericiaceae</taxon>
        <taxon>Dentipellis</taxon>
    </lineage>
</organism>
<evidence type="ECO:0000313" key="1">
    <source>
        <dbReference type="EMBL" id="TFY58858.1"/>
    </source>
</evidence>
<name>A0A4Y9YAD2_9AGAM</name>
<dbReference type="AlphaFoldDB" id="A0A4Y9YAD2"/>
<protein>
    <submittedName>
        <fullName evidence="1">Uncharacterized protein</fullName>
    </submittedName>
</protein>
<dbReference type="STRING" id="205917.A0A4Y9YAD2"/>
<comment type="caution">
    <text evidence="1">The sequence shown here is derived from an EMBL/GenBank/DDBJ whole genome shotgun (WGS) entry which is preliminary data.</text>
</comment>
<dbReference type="OrthoDB" id="10267115at2759"/>
<dbReference type="GO" id="GO:0047560">
    <property type="term" value="F:3-dehydrosphinganine reductase activity"/>
    <property type="evidence" value="ECO:0007669"/>
    <property type="project" value="TreeGrafter"/>
</dbReference>
<dbReference type="GO" id="GO:0006666">
    <property type="term" value="P:3-keto-sphinganine metabolic process"/>
    <property type="evidence" value="ECO:0007669"/>
    <property type="project" value="TreeGrafter"/>
</dbReference>
<dbReference type="GO" id="GO:0030148">
    <property type="term" value="P:sphingolipid biosynthetic process"/>
    <property type="evidence" value="ECO:0007669"/>
    <property type="project" value="TreeGrafter"/>
</dbReference>
<dbReference type="EMBL" id="SEOQ01000655">
    <property type="protein sequence ID" value="TFY58858.1"/>
    <property type="molecule type" value="Genomic_DNA"/>
</dbReference>
<feature type="non-terminal residue" evidence="1">
    <location>
        <position position="1"/>
    </location>
</feature>
<sequence>SLSSLPFCSITLLHCDCKTRSSRDVHTPTQTYRKTDAQVLQTFSHSLFTAPESAAALDDVVAKHDGLAPDAVFLCAGKSVPKFFLEYTDEELAQGMDYGYWCQAWTARVRVFSCARMRVQVCSRRAPGSDAADGPTTTHGQDRLRVLDTRAHDAPRIRLLLLYGIGVHIFFPPSMLGASLDEEKKTQPRITARLEEDDTPLTAEQAAAALLKGVRKGQFQITGNFITDLFRVSSREASPRNGWLLDGLLDLVSYIAVPIWSSGVDRQIRAHSEEHMHYLSERGVIPPPPSGN</sequence>
<reference evidence="1 2" key="1">
    <citation type="submission" date="2019-02" db="EMBL/GenBank/DDBJ databases">
        <title>Genome sequencing of the rare red list fungi Dentipellis fragilis.</title>
        <authorList>
            <person name="Buettner E."/>
            <person name="Kellner H."/>
        </authorList>
    </citation>
    <scope>NUCLEOTIDE SEQUENCE [LARGE SCALE GENOMIC DNA]</scope>
    <source>
        <strain evidence="1 2">DSM 105465</strain>
    </source>
</reference>